<keyword evidence="6 11" id="KW-1133">Transmembrane helix</keyword>
<dbReference type="AlphaFoldDB" id="A0A371AVE2"/>
<dbReference type="GO" id="GO:0015031">
    <property type="term" value="P:protein transport"/>
    <property type="evidence" value="ECO:0007669"/>
    <property type="project" value="UniProtKB-KW"/>
</dbReference>
<feature type="transmembrane region" description="Helical" evidence="11">
    <location>
        <begin position="37"/>
        <end position="58"/>
    </location>
</feature>
<keyword evidence="3" id="KW-1003">Cell membrane</keyword>
<feature type="compositionally biased region" description="Polar residues" evidence="10">
    <location>
        <begin position="356"/>
        <end position="369"/>
    </location>
</feature>
<dbReference type="GO" id="GO:0032977">
    <property type="term" value="F:membrane insertase activity"/>
    <property type="evidence" value="ECO:0007669"/>
    <property type="project" value="InterPro"/>
</dbReference>
<feature type="region of interest" description="Disordered" evidence="10">
    <location>
        <begin position="349"/>
        <end position="419"/>
    </location>
</feature>
<name>A0A371AVE2_9FIRM</name>
<evidence type="ECO:0000256" key="7">
    <source>
        <dbReference type="ARBA" id="ARBA00023136"/>
    </source>
</evidence>
<dbReference type="OrthoDB" id="9780552at2"/>
<evidence type="ECO:0000256" key="4">
    <source>
        <dbReference type="ARBA" id="ARBA00022692"/>
    </source>
</evidence>
<sequence>MTSILLTQSNTFILGPIAKLLGWLMNAIYMFLNNFGIQNIGLCIILFTVVVYLCMLPLTIKQQKFAKMSAKMNPELQEIRKKYKGKNDQASMQKLNEETKLVYEKYGSSPSGQCLPLLVQMPIFFSLYRVINNIPAYVGSVKGIFMPLAESLSSSDNINNFIKFLSDKNIKVVNIDKAASLAIQKNSIIDALYKLSTDQWDALKDSFNGLGSMISNTQSSIDHMNNFLGINIANSPSSIFMSAISNKNYIMVIAALLIPVLSAITQIMNYKLMPQSIPDDDSNPMASSMKSLNFTMPIISAVFCFTLPAGMGIYWISGAVVRSIQQVAINKYLNRVSTDELVRINQEKVKKKNEKSGNPAQKISTNAKINTKKIDETKKTTSYSEKDTVSKSTENSTSKPGSLASKANLVKQYNEKNLK</sequence>
<dbReference type="GO" id="GO:0051205">
    <property type="term" value="P:protein insertion into membrane"/>
    <property type="evidence" value="ECO:0007669"/>
    <property type="project" value="TreeGrafter"/>
</dbReference>
<evidence type="ECO:0000256" key="3">
    <source>
        <dbReference type="ARBA" id="ARBA00022475"/>
    </source>
</evidence>
<keyword evidence="14" id="KW-1185">Reference proteome</keyword>
<keyword evidence="2" id="KW-0813">Transport</keyword>
<accession>A0A371AVE2</accession>
<proteinExistence type="inferred from homology"/>
<dbReference type="NCBIfam" id="TIGR03592">
    <property type="entry name" value="yidC_oxa1_cterm"/>
    <property type="match status" value="1"/>
</dbReference>
<dbReference type="RefSeq" id="WP_115481837.1">
    <property type="nucleotide sequence ID" value="NZ_QRCT01000023.1"/>
</dbReference>
<comment type="similarity">
    <text evidence="9">Belongs to the OXA1/ALB3/YidC family.</text>
</comment>
<evidence type="ECO:0000256" key="11">
    <source>
        <dbReference type="SAM" id="Phobius"/>
    </source>
</evidence>
<keyword evidence="7 11" id="KW-0472">Membrane</keyword>
<reference evidence="13 14" key="1">
    <citation type="submission" date="2018-07" db="EMBL/GenBank/DDBJ databases">
        <title>Anaerosacharophilus polymeroproducens gen. nov. sp. nov., an anaerobic bacterium isolated from salt field.</title>
        <authorList>
            <person name="Kim W."/>
            <person name="Yang S.-H."/>
            <person name="Oh J."/>
            <person name="Lee J.-H."/>
            <person name="Kwon K.K."/>
        </authorList>
    </citation>
    <scope>NUCLEOTIDE SEQUENCE [LARGE SCALE GENOMIC DNA]</scope>
    <source>
        <strain evidence="13 14">MCWD5</strain>
    </source>
</reference>
<dbReference type="InterPro" id="IPR028055">
    <property type="entry name" value="YidC/Oxa/ALB_C"/>
</dbReference>
<evidence type="ECO:0000256" key="9">
    <source>
        <dbReference type="RuleBase" id="RU003945"/>
    </source>
</evidence>
<evidence type="ECO:0000313" key="13">
    <source>
        <dbReference type="EMBL" id="RDU23548.1"/>
    </source>
</evidence>
<dbReference type="Pfam" id="PF02096">
    <property type="entry name" value="60KD_IMP"/>
    <property type="match status" value="1"/>
</dbReference>
<evidence type="ECO:0000256" key="8">
    <source>
        <dbReference type="ARBA" id="ARBA00023186"/>
    </source>
</evidence>
<keyword evidence="5" id="KW-0653">Protein transport</keyword>
<evidence type="ECO:0000256" key="6">
    <source>
        <dbReference type="ARBA" id="ARBA00022989"/>
    </source>
</evidence>
<evidence type="ECO:0000313" key="14">
    <source>
        <dbReference type="Proteomes" id="UP000255036"/>
    </source>
</evidence>
<feature type="transmembrane region" description="Helical" evidence="11">
    <location>
        <begin position="12"/>
        <end position="31"/>
    </location>
</feature>
<feature type="compositionally biased region" description="Polar residues" evidence="10">
    <location>
        <begin position="390"/>
        <end position="400"/>
    </location>
</feature>
<dbReference type="EMBL" id="QRCT01000023">
    <property type="protein sequence ID" value="RDU23548.1"/>
    <property type="molecule type" value="Genomic_DNA"/>
</dbReference>
<evidence type="ECO:0000259" key="12">
    <source>
        <dbReference type="Pfam" id="PF02096"/>
    </source>
</evidence>
<feature type="domain" description="Membrane insertase YidC/Oxa/ALB C-terminal" evidence="12">
    <location>
        <begin position="41"/>
        <end position="331"/>
    </location>
</feature>
<evidence type="ECO:0000256" key="5">
    <source>
        <dbReference type="ARBA" id="ARBA00022927"/>
    </source>
</evidence>
<protein>
    <submittedName>
        <fullName evidence="13">Membrane protein insertase YidC</fullName>
    </submittedName>
</protein>
<dbReference type="CDD" id="cd20070">
    <property type="entry name" value="5TM_YidC_Alb3"/>
    <property type="match status" value="1"/>
</dbReference>
<dbReference type="GO" id="GO:0005886">
    <property type="term" value="C:plasma membrane"/>
    <property type="evidence" value="ECO:0007669"/>
    <property type="project" value="UniProtKB-SubCell"/>
</dbReference>
<evidence type="ECO:0000256" key="1">
    <source>
        <dbReference type="ARBA" id="ARBA00004651"/>
    </source>
</evidence>
<keyword evidence="4 9" id="KW-0812">Transmembrane</keyword>
<organism evidence="13 14">
    <name type="scientific">Anaerosacchariphilus polymeriproducens</name>
    <dbReference type="NCBI Taxonomy" id="1812858"/>
    <lineage>
        <taxon>Bacteria</taxon>
        <taxon>Bacillati</taxon>
        <taxon>Bacillota</taxon>
        <taxon>Clostridia</taxon>
        <taxon>Lachnospirales</taxon>
        <taxon>Lachnospiraceae</taxon>
        <taxon>Anaerosacchariphilus</taxon>
    </lineage>
</organism>
<dbReference type="InterPro" id="IPR047196">
    <property type="entry name" value="YidC_ALB_C"/>
</dbReference>
<feature type="compositionally biased region" description="Basic and acidic residues" evidence="10">
    <location>
        <begin position="372"/>
        <end position="389"/>
    </location>
</feature>
<dbReference type="InterPro" id="IPR001708">
    <property type="entry name" value="YidC/ALB3/OXA1/COX18"/>
</dbReference>
<dbReference type="PANTHER" id="PTHR12428:SF65">
    <property type="entry name" value="CYTOCHROME C OXIDASE ASSEMBLY PROTEIN COX18, MITOCHONDRIAL"/>
    <property type="match status" value="1"/>
</dbReference>
<evidence type="ECO:0000256" key="10">
    <source>
        <dbReference type="SAM" id="MobiDB-lite"/>
    </source>
</evidence>
<evidence type="ECO:0000256" key="2">
    <source>
        <dbReference type="ARBA" id="ARBA00022448"/>
    </source>
</evidence>
<feature type="transmembrane region" description="Helical" evidence="11">
    <location>
        <begin position="249"/>
        <end position="268"/>
    </location>
</feature>
<dbReference type="PANTHER" id="PTHR12428">
    <property type="entry name" value="OXA1"/>
    <property type="match status" value="1"/>
</dbReference>
<keyword evidence="8" id="KW-0143">Chaperone</keyword>
<dbReference type="Proteomes" id="UP000255036">
    <property type="component" value="Unassembled WGS sequence"/>
</dbReference>
<feature type="transmembrane region" description="Helical" evidence="11">
    <location>
        <begin position="294"/>
        <end position="316"/>
    </location>
</feature>
<comment type="subcellular location">
    <subcellularLocation>
        <location evidence="1">Cell membrane</location>
        <topology evidence="1">Multi-pass membrane protein</topology>
    </subcellularLocation>
    <subcellularLocation>
        <location evidence="9">Membrane</location>
        <topology evidence="9">Multi-pass membrane protein</topology>
    </subcellularLocation>
</comment>
<comment type="caution">
    <text evidence="13">The sequence shown here is derived from an EMBL/GenBank/DDBJ whole genome shotgun (WGS) entry which is preliminary data.</text>
</comment>
<gene>
    <name evidence="13" type="primary">yidC</name>
    <name evidence="13" type="ORF">DWV06_08910</name>
</gene>